<evidence type="ECO:0000313" key="2">
    <source>
        <dbReference type="Proteomes" id="UP000499080"/>
    </source>
</evidence>
<accession>A0A4Y2L289</accession>
<reference evidence="1 2" key="1">
    <citation type="journal article" date="2019" name="Sci. Rep.">
        <title>Orb-weaving spider Araneus ventricosus genome elucidates the spidroin gene catalogue.</title>
        <authorList>
            <person name="Kono N."/>
            <person name="Nakamura H."/>
            <person name="Ohtoshi R."/>
            <person name="Moran D.A.P."/>
            <person name="Shinohara A."/>
            <person name="Yoshida Y."/>
            <person name="Fujiwara M."/>
            <person name="Mori M."/>
            <person name="Tomita M."/>
            <person name="Arakawa K."/>
        </authorList>
    </citation>
    <scope>NUCLEOTIDE SEQUENCE [LARGE SCALE GENOMIC DNA]</scope>
</reference>
<comment type="caution">
    <text evidence="1">The sequence shown here is derived from an EMBL/GenBank/DDBJ whole genome shotgun (WGS) entry which is preliminary data.</text>
</comment>
<name>A0A4Y2L289_ARAVE</name>
<sequence>MHTLCRAKKNPFPHGVSPHTPARLFFPLFTSHPFPESRNSYAENSFPSYREKSKLSPSDYNKYASSRLGRFRAIVTIVDYEESNLMKNQIKNGRMEGEQISMPVEWIDIRYVVGTDNKVADALSRVEIDAITKPPTMDYKKFAQSQLHNTEVKSFFQPDSSIKLQKQYFPLEDVFIYCDMSLETPRPFVPKDLRQEVFENLHFLSHPGI</sequence>
<protein>
    <submittedName>
        <fullName evidence="1">Uncharacterized protein</fullName>
    </submittedName>
</protein>
<dbReference type="OrthoDB" id="10533734at2759"/>
<gene>
    <name evidence="1" type="ORF">AVEN_251413_1</name>
</gene>
<dbReference type="EMBL" id="BGPR01005184">
    <property type="protein sequence ID" value="GBN07736.1"/>
    <property type="molecule type" value="Genomic_DNA"/>
</dbReference>
<keyword evidence="2" id="KW-1185">Reference proteome</keyword>
<organism evidence="1 2">
    <name type="scientific">Araneus ventricosus</name>
    <name type="common">Orbweaver spider</name>
    <name type="synonym">Epeira ventricosa</name>
    <dbReference type="NCBI Taxonomy" id="182803"/>
    <lineage>
        <taxon>Eukaryota</taxon>
        <taxon>Metazoa</taxon>
        <taxon>Ecdysozoa</taxon>
        <taxon>Arthropoda</taxon>
        <taxon>Chelicerata</taxon>
        <taxon>Arachnida</taxon>
        <taxon>Araneae</taxon>
        <taxon>Araneomorphae</taxon>
        <taxon>Entelegynae</taxon>
        <taxon>Araneoidea</taxon>
        <taxon>Araneidae</taxon>
        <taxon>Araneus</taxon>
    </lineage>
</organism>
<evidence type="ECO:0000313" key="1">
    <source>
        <dbReference type="EMBL" id="GBN07736.1"/>
    </source>
</evidence>
<dbReference type="AlphaFoldDB" id="A0A4Y2L289"/>
<proteinExistence type="predicted"/>
<dbReference type="Proteomes" id="UP000499080">
    <property type="component" value="Unassembled WGS sequence"/>
</dbReference>